<dbReference type="SUPFAM" id="SSF47802">
    <property type="entry name" value="DNA polymerase beta, N-terminal domain-like"/>
    <property type="match status" value="1"/>
</dbReference>
<dbReference type="STRING" id="414048.SAMN04489864_107112"/>
<dbReference type="PIRSF" id="PIRSF005047">
    <property type="entry name" value="UCP005047_YshC"/>
    <property type="match status" value="1"/>
</dbReference>
<sequence length="562" mass="63261">MDNKTIARTFRLLAQLMELHEENPFKIKSIANASFKLDKLPFKLVGKTAEEIAQVDGIGKSISAKVVELLDTGSIKELTDLLALTPQGIVEMLGIKGIGPKKIFVIWHELKIDTVGELYYACNENRLIEAKGFGLKTQEEIKKVIEFKMAANGRFLYAHVEPLVNNIFASLSVWLNQVEHDALLGVAGQFRRCCEIIDEVKLVVGTDNTIVLNNKIAEFEGLIFEQTVDDTFTAITETGLSVQLKVVNKAYFYVEWFKQTGNDAHVEEVLKRLPEGSYHNEEAIYQAAGLSYVEPELREGLGEIELALTNNLPKLITFDDLKGTLHNHSTWSDGVNTLEEMALFCKDTLNLEYLGICDHSRSAFYAKGLDEQRVYGQHQEIDALNKKLAPFKIFKGIESDILNDGSLDYSEEILKTFDFVVASIHSPLRMDEEKATARLIKAIENPYTTILGHPTGRLLLSRAGYPIDYKKVIDACAANGVVIEVNANPLRLDLDWRWHRYALAKGVMLSINPDAHRTEGFYDMHFGVLTARKGGLTSDKNLNSFSLDEITRYFDSRKFSRI</sequence>
<dbReference type="AlphaFoldDB" id="A0A1I2YJT8"/>
<dbReference type="GO" id="GO:0003887">
    <property type="term" value="F:DNA-directed DNA polymerase activity"/>
    <property type="evidence" value="ECO:0007669"/>
    <property type="project" value="InterPro"/>
</dbReference>
<dbReference type="Gene3D" id="3.20.20.140">
    <property type="entry name" value="Metal-dependent hydrolases"/>
    <property type="match status" value="1"/>
</dbReference>
<dbReference type="GO" id="GO:0008270">
    <property type="term" value="F:zinc ion binding"/>
    <property type="evidence" value="ECO:0007669"/>
    <property type="project" value="TreeGrafter"/>
</dbReference>
<protein>
    <submittedName>
        <fullName evidence="3">DNA polymerase (Family 10)</fullName>
    </submittedName>
</protein>
<accession>A0A1I2YJT8</accession>
<evidence type="ECO:0000259" key="1">
    <source>
        <dbReference type="SMART" id="SM00481"/>
    </source>
</evidence>
<dbReference type="InterPro" id="IPR050243">
    <property type="entry name" value="PHP_phosphatase"/>
</dbReference>
<dbReference type="InterPro" id="IPR043519">
    <property type="entry name" value="NT_sf"/>
</dbReference>
<dbReference type="InterPro" id="IPR047967">
    <property type="entry name" value="PolX_PHP"/>
</dbReference>
<evidence type="ECO:0000259" key="2">
    <source>
        <dbReference type="SMART" id="SM00483"/>
    </source>
</evidence>
<dbReference type="InterPro" id="IPR003141">
    <property type="entry name" value="Pol/His_phosphatase_N"/>
</dbReference>
<dbReference type="Gene3D" id="1.10.150.110">
    <property type="entry name" value="DNA polymerase beta, N-terminal domain-like"/>
    <property type="match status" value="1"/>
</dbReference>
<dbReference type="Pfam" id="PF14716">
    <property type="entry name" value="HHH_8"/>
    <property type="match status" value="1"/>
</dbReference>
<dbReference type="CDD" id="cd07436">
    <property type="entry name" value="PHP_PolX"/>
    <property type="match status" value="1"/>
</dbReference>
<evidence type="ECO:0000313" key="3">
    <source>
        <dbReference type="EMBL" id="SFH25276.1"/>
    </source>
</evidence>
<dbReference type="Pfam" id="PF14520">
    <property type="entry name" value="HHH_5"/>
    <property type="match status" value="1"/>
</dbReference>
<dbReference type="SUPFAM" id="SSF81301">
    <property type="entry name" value="Nucleotidyltransferase"/>
    <property type="match status" value="1"/>
</dbReference>
<dbReference type="InterPro" id="IPR010996">
    <property type="entry name" value="HHH_MUS81"/>
</dbReference>
<dbReference type="Gene3D" id="3.30.210.10">
    <property type="entry name" value="DNA polymerase, thumb domain"/>
    <property type="match status" value="1"/>
</dbReference>
<gene>
    <name evidence="3" type="ORF">SAMN04489864_107112</name>
</gene>
<dbReference type="EMBL" id="FOPP01000007">
    <property type="protein sequence ID" value="SFH25276.1"/>
    <property type="molecule type" value="Genomic_DNA"/>
</dbReference>
<dbReference type="OrthoDB" id="9808747at2"/>
<dbReference type="Proteomes" id="UP000199666">
    <property type="component" value="Unassembled WGS sequence"/>
</dbReference>
<dbReference type="InterPro" id="IPR027421">
    <property type="entry name" value="DNA_pol_lamdba_lyase_dom_sf"/>
</dbReference>
<dbReference type="GO" id="GO:0003677">
    <property type="term" value="F:DNA binding"/>
    <property type="evidence" value="ECO:0007669"/>
    <property type="project" value="InterPro"/>
</dbReference>
<dbReference type="SUPFAM" id="SSF89550">
    <property type="entry name" value="PHP domain-like"/>
    <property type="match status" value="1"/>
</dbReference>
<dbReference type="PANTHER" id="PTHR36928:SF1">
    <property type="entry name" value="PHOSPHATASE YCDX-RELATED"/>
    <property type="match status" value="1"/>
</dbReference>
<dbReference type="GO" id="GO:0071978">
    <property type="term" value="P:bacterial-type flagellum-dependent swarming motility"/>
    <property type="evidence" value="ECO:0007669"/>
    <property type="project" value="TreeGrafter"/>
</dbReference>
<dbReference type="GO" id="GO:0005829">
    <property type="term" value="C:cytosol"/>
    <property type="evidence" value="ECO:0007669"/>
    <property type="project" value="TreeGrafter"/>
</dbReference>
<dbReference type="InterPro" id="IPR002054">
    <property type="entry name" value="DNA-dir_DNA_pol_X"/>
</dbReference>
<feature type="domain" description="DNA-directed DNA polymerase X" evidence="2">
    <location>
        <begin position="1"/>
        <end position="299"/>
    </location>
</feature>
<dbReference type="SMART" id="SM00481">
    <property type="entry name" value="POLIIIAc"/>
    <property type="match status" value="1"/>
</dbReference>
<organism evidence="3 4">
    <name type="scientific">Pedobacter insulae</name>
    <dbReference type="NCBI Taxonomy" id="414048"/>
    <lineage>
        <taxon>Bacteria</taxon>
        <taxon>Pseudomonadati</taxon>
        <taxon>Bacteroidota</taxon>
        <taxon>Sphingobacteriia</taxon>
        <taxon>Sphingobacteriales</taxon>
        <taxon>Sphingobacteriaceae</taxon>
        <taxon>Pedobacter</taxon>
    </lineage>
</organism>
<dbReference type="SMART" id="SM00483">
    <property type="entry name" value="POLXc"/>
    <property type="match status" value="1"/>
</dbReference>
<dbReference type="RefSeq" id="WP_090994746.1">
    <property type="nucleotide sequence ID" value="NZ_FOPP01000007.1"/>
</dbReference>
<name>A0A1I2YJT8_9SPHI</name>
<feature type="domain" description="Polymerase/histidinol phosphatase N-terminal" evidence="1">
    <location>
        <begin position="323"/>
        <end position="403"/>
    </location>
</feature>
<reference evidence="3 4" key="1">
    <citation type="submission" date="2016-10" db="EMBL/GenBank/DDBJ databases">
        <authorList>
            <person name="de Groot N.N."/>
        </authorList>
    </citation>
    <scope>NUCLEOTIDE SEQUENCE [LARGE SCALE GENOMIC DNA]</scope>
    <source>
        <strain evidence="3 4">DSM 18684</strain>
    </source>
</reference>
<dbReference type="InterPro" id="IPR022311">
    <property type="entry name" value="PolX-like"/>
</dbReference>
<keyword evidence="4" id="KW-1185">Reference proteome</keyword>
<dbReference type="InterPro" id="IPR016195">
    <property type="entry name" value="Pol/histidinol_Pase-like"/>
</dbReference>
<proteinExistence type="predicted"/>
<dbReference type="PANTHER" id="PTHR36928">
    <property type="entry name" value="PHOSPHATASE YCDX-RELATED"/>
    <property type="match status" value="1"/>
</dbReference>
<dbReference type="Gene3D" id="1.10.150.20">
    <property type="entry name" value="5' to 3' exonuclease, C-terminal subdomain"/>
    <property type="match status" value="1"/>
</dbReference>
<dbReference type="GO" id="GO:0042578">
    <property type="term" value="F:phosphoric ester hydrolase activity"/>
    <property type="evidence" value="ECO:0007669"/>
    <property type="project" value="TreeGrafter"/>
</dbReference>
<evidence type="ECO:0000313" key="4">
    <source>
        <dbReference type="Proteomes" id="UP000199666"/>
    </source>
</evidence>
<dbReference type="InterPro" id="IPR037160">
    <property type="entry name" value="DNA_Pol_thumb_sf"/>
</dbReference>